<proteinExistence type="inferred from homology"/>
<dbReference type="CDD" id="cd06261">
    <property type="entry name" value="TM_PBP2"/>
    <property type="match status" value="1"/>
</dbReference>
<dbReference type="AlphaFoldDB" id="A0AAP6JCI4"/>
<feature type="transmembrane region" description="Helical" evidence="5">
    <location>
        <begin position="599"/>
        <end position="623"/>
    </location>
</feature>
<reference evidence="7 8" key="1">
    <citation type="submission" date="2023-12" db="EMBL/GenBank/DDBJ databases">
        <title>Whole-genome sequencing of halo(alkali)philic microorganisms from hypersaline lakes.</title>
        <authorList>
            <person name="Sorokin D.Y."/>
            <person name="Merkel A.Y."/>
            <person name="Messina E."/>
            <person name="Yakimov M."/>
        </authorList>
    </citation>
    <scope>NUCLEOTIDE SEQUENCE [LARGE SCALE GENOMIC DNA]</scope>
    <source>
        <strain evidence="7 8">AB-CW1</strain>
    </source>
</reference>
<feature type="transmembrane region" description="Helical" evidence="5">
    <location>
        <begin position="516"/>
        <end position="535"/>
    </location>
</feature>
<keyword evidence="8" id="KW-1185">Reference proteome</keyword>
<dbReference type="GO" id="GO:0005886">
    <property type="term" value="C:plasma membrane"/>
    <property type="evidence" value="ECO:0007669"/>
    <property type="project" value="UniProtKB-SubCell"/>
</dbReference>
<feature type="transmembrane region" description="Helical" evidence="5">
    <location>
        <begin position="20"/>
        <end position="44"/>
    </location>
</feature>
<evidence type="ECO:0000313" key="8">
    <source>
        <dbReference type="Proteomes" id="UP001302316"/>
    </source>
</evidence>
<evidence type="ECO:0000259" key="6">
    <source>
        <dbReference type="PROSITE" id="PS50928"/>
    </source>
</evidence>
<keyword evidence="5" id="KW-0813">Transport</keyword>
<accession>A0AAP6JCI4</accession>
<comment type="subcellular location">
    <subcellularLocation>
        <location evidence="1 5">Cell membrane</location>
        <topology evidence="1 5">Multi-pass membrane protein</topology>
    </subcellularLocation>
</comment>
<dbReference type="RefSeq" id="WP_346049584.1">
    <property type="nucleotide sequence ID" value="NZ_JAYGII010000001.1"/>
</dbReference>
<dbReference type="PROSITE" id="PS50928">
    <property type="entry name" value="ABC_TM1"/>
    <property type="match status" value="1"/>
</dbReference>
<evidence type="ECO:0000256" key="2">
    <source>
        <dbReference type="ARBA" id="ARBA00022692"/>
    </source>
</evidence>
<evidence type="ECO:0000256" key="4">
    <source>
        <dbReference type="ARBA" id="ARBA00023136"/>
    </source>
</evidence>
<keyword evidence="4 5" id="KW-0472">Membrane</keyword>
<feature type="transmembrane region" description="Helical" evidence="5">
    <location>
        <begin position="644"/>
        <end position="664"/>
    </location>
</feature>
<evidence type="ECO:0000256" key="1">
    <source>
        <dbReference type="ARBA" id="ARBA00004651"/>
    </source>
</evidence>
<dbReference type="PANTHER" id="PTHR42727:SF1">
    <property type="entry name" value="PHOSPHATE TRANSPORT SYSTEM PERMEASE"/>
    <property type="match status" value="1"/>
</dbReference>
<dbReference type="PANTHER" id="PTHR42727">
    <property type="entry name" value="PHOSPHATE TRANSPORT SYSTEM PERMEASE PROTEIN"/>
    <property type="match status" value="1"/>
</dbReference>
<comment type="caution">
    <text evidence="7">The sequence shown here is derived from an EMBL/GenBank/DDBJ whole genome shotgun (WGS) entry which is preliminary data.</text>
</comment>
<name>A0AAP6JCI4_9GAMM</name>
<evidence type="ECO:0000313" key="7">
    <source>
        <dbReference type="EMBL" id="MEA5444363.1"/>
    </source>
</evidence>
<comment type="similarity">
    <text evidence="5">Belongs to the binding-protein-dependent transport system permease family.</text>
</comment>
<feature type="transmembrane region" description="Helical" evidence="5">
    <location>
        <begin position="555"/>
        <end position="579"/>
    </location>
</feature>
<dbReference type="SUPFAM" id="SSF50978">
    <property type="entry name" value="WD40 repeat-like"/>
    <property type="match status" value="1"/>
</dbReference>
<sequence length="748" mass="82915">MPGPEARTRLRRWRRTKDWFAKGFVAMAGIGVIISLATIFVYLFSEVTPLFKGADLDEPISYEMPGFDQAETLYFATDRHNAVGVRYTSEGQAIYFQPESGEVLRTEMLDIPLGVAITSFATGEPRTGLAAFGLSDGTALVVQLEYEITYPDNQRQVTPRLRFPLGEEPIRVAEERIAVRNIAVQEGGRGYALITETTNGALTYARYEARRHFMTDEVELTRSMHALPTPPGEISSMLVDITLRNLVIGDQQGSLHYYDIHRPEQARLVDSTSVVEGVEGGVTAMEYLLGTVSIIVGGADGSLTQWFLVRDEDNVRRLTRIREFDRHPGAITHIFPEYARKGFIVGDESGHVGVHYGTSARTLAMEQVSDQPIRRVAVSPRNNSFLFTDAPDRLTFGRMTNPHPEISFGALWNRVWYEGRDRPEYVWQSSSATDEFEPKFSFVPLSVGTLKAAFYAMLFAMPLAIMGAIYTAYFMTPRLRGVVKPTIEIMEALPTVILGFLAGLWMAPFVENNLPAVFSILILMPVFMMAAAFLWTRVLPVTLRERVPPGWEAAILVPVVLVVGYVCVSASPWVEVALFDGDMRQWFTEQGIAYDQRNALVVGFAMGFAVIPTIFSIAEDAVFNVPKHLTQGSLALGATPWQTMVGVVLLTASPGIFSGVMIGFGRAVGETMIVLMATGNSPVVNFNIFEGMRTLSANIAVEMGEAARGGTHYRILFLAALVLFMATFVLNTIAEIVRQRLRRKYSSL</sequence>
<dbReference type="Proteomes" id="UP001302316">
    <property type="component" value="Unassembled WGS sequence"/>
</dbReference>
<dbReference type="SUPFAM" id="SSF161098">
    <property type="entry name" value="MetI-like"/>
    <property type="match status" value="2"/>
</dbReference>
<dbReference type="InterPro" id="IPR000515">
    <property type="entry name" value="MetI-like"/>
</dbReference>
<dbReference type="EMBL" id="JAYGII010000001">
    <property type="protein sequence ID" value="MEA5444363.1"/>
    <property type="molecule type" value="Genomic_DNA"/>
</dbReference>
<dbReference type="Gene3D" id="1.10.3720.10">
    <property type="entry name" value="MetI-like"/>
    <property type="match status" value="1"/>
</dbReference>
<dbReference type="InterPro" id="IPR035906">
    <property type="entry name" value="MetI-like_sf"/>
</dbReference>
<dbReference type="InterPro" id="IPR015943">
    <property type="entry name" value="WD40/YVTN_repeat-like_dom_sf"/>
</dbReference>
<keyword evidence="2 5" id="KW-0812">Transmembrane</keyword>
<feature type="transmembrane region" description="Helical" evidence="5">
    <location>
        <begin position="487"/>
        <end position="510"/>
    </location>
</feature>
<evidence type="ECO:0000256" key="3">
    <source>
        <dbReference type="ARBA" id="ARBA00022989"/>
    </source>
</evidence>
<feature type="transmembrane region" description="Helical" evidence="5">
    <location>
        <begin position="452"/>
        <end position="475"/>
    </location>
</feature>
<protein>
    <submittedName>
        <fullName evidence="7">ABC transporter permease subunit</fullName>
    </submittedName>
</protein>
<dbReference type="GO" id="GO:0055085">
    <property type="term" value="P:transmembrane transport"/>
    <property type="evidence" value="ECO:0007669"/>
    <property type="project" value="InterPro"/>
</dbReference>
<keyword evidence="3 5" id="KW-1133">Transmembrane helix</keyword>
<organism evidence="7 8">
    <name type="scientific">Natronospira elongata</name>
    <dbReference type="NCBI Taxonomy" id="3110268"/>
    <lineage>
        <taxon>Bacteria</taxon>
        <taxon>Pseudomonadati</taxon>
        <taxon>Pseudomonadota</taxon>
        <taxon>Gammaproteobacteria</taxon>
        <taxon>Natronospirales</taxon>
        <taxon>Natronospiraceae</taxon>
        <taxon>Natronospira</taxon>
    </lineage>
</organism>
<dbReference type="InterPro" id="IPR036322">
    <property type="entry name" value="WD40_repeat_dom_sf"/>
</dbReference>
<evidence type="ECO:0000256" key="5">
    <source>
        <dbReference type="RuleBase" id="RU363032"/>
    </source>
</evidence>
<gene>
    <name evidence="7" type="ORF">VCB98_00840</name>
</gene>
<dbReference type="Gene3D" id="2.130.10.10">
    <property type="entry name" value="YVTN repeat-like/Quinoprotein amine dehydrogenase"/>
    <property type="match status" value="1"/>
</dbReference>
<feature type="domain" description="ABC transmembrane type-1" evidence="6">
    <location>
        <begin position="446"/>
        <end position="734"/>
    </location>
</feature>
<dbReference type="Pfam" id="PF00528">
    <property type="entry name" value="BPD_transp_1"/>
    <property type="match status" value="1"/>
</dbReference>
<feature type="transmembrane region" description="Helical" evidence="5">
    <location>
        <begin position="713"/>
        <end position="734"/>
    </location>
</feature>